<comment type="caution">
    <text evidence="1">The sequence shown here is derived from an EMBL/GenBank/DDBJ whole genome shotgun (WGS) entry which is preliminary data.</text>
</comment>
<protein>
    <submittedName>
        <fullName evidence="1">Uncharacterized protein</fullName>
    </submittedName>
</protein>
<dbReference type="EMBL" id="BGPR01097028">
    <property type="protein sequence ID" value="GBM44058.1"/>
    <property type="molecule type" value="Genomic_DNA"/>
</dbReference>
<gene>
    <name evidence="1" type="ORF">AVEN_161825_1</name>
</gene>
<evidence type="ECO:0000313" key="1">
    <source>
        <dbReference type="EMBL" id="GBM44058.1"/>
    </source>
</evidence>
<accession>A0A4Y2FUJ4</accession>
<dbReference type="Proteomes" id="UP000499080">
    <property type="component" value="Unassembled WGS sequence"/>
</dbReference>
<organism evidence="1 2">
    <name type="scientific">Araneus ventricosus</name>
    <name type="common">Orbweaver spider</name>
    <name type="synonym">Epeira ventricosa</name>
    <dbReference type="NCBI Taxonomy" id="182803"/>
    <lineage>
        <taxon>Eukaryota</taxon>
        <taxon>Metazoa</taxon>
        <taxon>Ecdysozoa</taxon>
        <taxon>Arthropoda</taxon>
        <taxon>Chelicerata</taxon>
        <taxon>Arachnida</taxon>
        <taxon>Araneae</taxon>
        <taxon>Araneomorphae</taxon>
        <taxon>Entelegynae</taxon>
        <taxon>Araneoidea</taxon>
        <taxon>Araneidae</taxon>
        <taxon>Araneus</taxon>
    </lineage>
</organism>
<proteinExistence type="predicted"/>
<reference evidence="1 2" key="1">
    <citation type="journal article" date="2019" name="Sci. Rep.">
        <title>Orb-weaving spider Araneus ventricosus genome elucidates the spidroin gene catalogue.</title>
        <authorList>
            <person name="Kono N."/>
            <person name="Nakamura H."/>
            <person name="Ohtoshi R."/>
            <person name="Moran D.A.P."/>
            <person name="Shinohara A."/>
            <person name="Yoshida Y."/>
            <person name="Fujiwara M."/>
            <person name="Mori M."/>
            <person name="Tomita M."/>
            <person name="Arakawa K."/>
        </authorList>
    </citation>
    <scope>NUCLEOTIDE SEQUENCE [LARGE SCALE GENOMIC DNA]</scope>
</reference>
<dbReference type="AlphaFoldDB" id="A0A4Y2FUJ4"/>
<evidence type="ECO:0000313" key="2">
    <source>
        <dbReference type="Proteomes" id="UP000499080"/>
    </source>
</evidence>
<sequence>MCPEKNNDTLPWSVAERIELSSLKQEVNLQERLKVERGALPLPSRPSQGSTDRPPLVLWGSSQQQALEIQSYSQDFRRQNCVCCLKVLIDALFELFGDANRKVRQVDPVAVCVHTVSSVL</sequence>
<keyword evidence="2" id="KW-1185">Reference proteome</keyword>
<name>A0A4Y2FUJ4_ARAVE</name>